<dbReference type="GO" id="GO:0016780">
    <property type="term" value="F:phosphotransferase activity, for other substituted phosphate groups"/>
    <property type="evidence" value="ECO:0007669"/>
    <property type="project" value="TreeGrafter"/>
</dbReference>
<dbReference type="Gene3D" id="3.40.50.720">
    <property type="entry name" value="NAD(P)-binding Rossmann-like Domain"/>
    <property type="match status" value="1"/>
</dbReference>
<sequence length="451" mass="52718">MKSKLKQIILLIGDIAVLYGALYLTLLLRYLDHVSQSDWTSHFWPFTQIFVFWPLIFYIIDLYNLHLAVNNAKFFQQSAKAISIAGLLSAVYFYLNPNISIAPKTNLLIYLLIFALLFFLWRRVFNWLLISRLAKEKIAFIGCNNQVKELIYYLQKRPHLGYEVSMIVSSNLFDKIDGIFTTNSVKDLDKLVAKQKISTIILAADPHQSSEIRTSLFACLPLNINIVSLPNFYETITGKIPIESINQMWFLENLSEGRKKTFNLAKRVYDIAFALLLLAISAPFWFLIAFVIKFESPGNAFFLSRRLGRNNREFNLIKFRSMRVENNDYRITEKDDPRVTRFGKFARRTRLDELPQLLNILKGEMSFIGPRPERPELIKDLREKIPFYQERLLVKPGLSGWAQVNEYHSPTIEDTLKKLQYDLYYIKNRTLYLDFAIILKTIATVFRQMGR</sequence>
<organism evidence="9 10">
    <name type="scientific">Candidatus Falkowbacteria bacterium GW2011_GWE1_38_31</name>
    <dbReference type="NCBI Taxonomy" id="1618638"/>
    <lineage>
        <taxon>Bacteria</taxon>
        <taxon>Candidatus Falkowiibacteriota</taxon>
    </lineage>
</organism>
<dbReference type="InterPro" id="IPR003362">
    <property type="entry name" value="Bact_transf"/>
</dbReference>
<dbReference type="GO" id="GO:0016020">
    <property type="term" value="C:membrane"/>
    <property type="evidence" value="ECO:0007669"/>
    <property type="project" value="UniProtKB-SubCell"/>
</dbReference>
<name>A0A0G0JUL4_9BACT</name>
<evidence type="ECO:0000256" key="3">
    <source>
        <dbReference type="ARBA" id="ARBA00022679"/>
    </source>
</evidence>
<gene>
    <name evidence="9" type="ORF">US91_C0005G0077</name>
</gene>
<keyword evidence="5 7" id="KW-1133">Transmembrane helix</keyword>
<dbReference type="Proteomes" id="UP000034022">
    <property type="component" value="Unassembled WGS sequence"/>
</dbReference>
<evidence type="ECO:0000313" key="9">
    <source>
        <dbReference type="EMBL" id="KKQ70372.1"/>
    </source>
</evidence>
<evidence type="ECO:0000259" key="8">
    <source>
        <dbReference type="Pfam" id="PF02397"/>
    </source>
</evidence>
<dbReference type="NCBIfam" id="TIGR03025">
    <property type="entry name" value="EPS_sugtrans"/>
    <property type="match status" value="1"/>
</dbReference>
<dbReference type="Pfam" id="PF02397">
    <property type="entry name" value="Bac_transf"/>
    <property type="match status" value="1"/>
</dbReference>
<dbReference type="InterPro" id="IPR017475">
    <property type="entry name" value="EPS_sugar_tfrase"/>
</dbReference>
<dbReference type="EMBL" id="LBUU01000005">
    <property type="protein sequence ID" value="KKQ70372.1"/>
    <property type="molecule type" value="Genomic_DNA"/>
</dbReference>
<proteinExistence type="inferred from homology"/>
<keyword evidence="3 9" id="KW-0808">Transferase</keyword>
<feature type="transmembrane region" description="Helical" evidence="7">
    <location>
        <begin position="43"/>
        <end position="65"/>
    </location>
</feature>
<comment type="similarity">
    <text evidence="2">Belongs to the bacterial sugar transferase family.</text>
</comment>
<accession>A0A0G0JUL4</accession>
<reference evidence="9 10" key="1">
    <citation type="journal article" date="2015" name="Nature">
        <title>rRNA introns, odd ribosomes, and small enigmatic genomes across a large radiation of phyla.</title>
        <authorList>
            <person name="Brown C.T."/>
            <person name="Hug L.A."/>
            <person name="Thomas B.C."/>
            <person name="Sharon I."/>
            <person name="Castelle C.J."/>
            <person name="Singh A."/>
            <person name="Wilkins M.J."/>
            <person name="Williams K.H."/>
            <person name="Banfield J.F."/>
        </authorList>
    </citation>
    <scope>NUCLEOTIDE SEQUENCE [LARGE SCALE GENOMIC DNA]</scope>
</reference>
<dbReference type="PANTHER" id="PTHR30576">
    <property type="entry name" value="COLANIC BIOSYNTHESIS UDP-GLUCOSE LIPID CARRIER TRANSFERASE"/>
    <property type="match status" value="1"/>
</dbReference>
<comment type="subcellular location">
    <subcellularLocation>
        <location evidence="1">Membrane</location>
        <topology evidence="1">Multi-pass membrane protein</topology>
    </subcellularLocation>
</comment>
<evidence type="ECO:0000256" key="2">
    <source>
        <dbReference type="ARBA" id="ARBA00006464"/>
    </source>
</evidence>
<evidence type="ECO:0000256" key="5">
    <source>
        <dbReference type="ARBA" id="ARBA00022989"/>
    </source>
</evidence>
<evidence type="ECO:0000256" key="6">
    <source>
        <dbReference type="ARBA" id="ARBA00023136"/>
    </source>
</evidence>
<protein>
    <submittedName>
        <fullName evidence="9">Sugar transferase</fullName>
    </submittedName>
</protein>
<dbReference type="PANTHER" id="PTHR30576:SF0">
    <property type="entry name" value="UNDECAPRENYL-PHOSPHATE N-ACETYLGALACTOSAMINYL 1-PHOSPHATE TRANSFERASE-RELATED"/>
    <property type="match status" value="1"/>
</dbReference>
<evidence type="ECO:0000256" key="4">
    <source>
        <dbReference type="ARBA" id="ARBA00022692"/>
    </source>
</evidence>
<dbReference type="AlphaFoldDB" id="A0A0G0JUL4"/>
<evidence type="ECO:0000256" key="1">
    <source>
        <dbReference type="ARBA" id="ARBA00004141"/>
    </source>
</evidence>
<feature type="transmembrane region" description="Helical" evidence="7">
    <location>
        <begin position="7"/>
        <end position="31"/>
    </location>
</feature>
<evidence type="ECO:0000313" key="10">
    <source>
        <dbReference type="Proteomes" id="UP000034022"/>
    </source>
</evidence>
<feature type="transmembrane region" description="Helical" evidence="7">
    <location>
        <begin position="268"/>
        <end position="292"/>
    </location>
</feature>
<comment type="caution">
    <text evidence="9">The sequence shown here is derived from an EMBL/GenBank/DDBJ whole genome shotgun (WGS) entry which is preliminary data.</text>
</comment>
<feature type="domain" description="Bacterial sugar transferase" evidence="8">
    <location>
        <begin position="266"/>
        <end position="446"/>
    </location>
</feature>
<evidence type="ECO:0000256" key="7">
    <source>
        <dbReference type="SAM" id="Phobius"/>
    </source>
</evidence>
<feature type="transmembrane region" description="Helical" evidence="7">
    <location>
        <begin position="107"/>
        <end position="125"/>
    </location>
</feature>
<feature type="transmembrane region" description="Helical" evidence="7">
    <location>
        <begin position="77"/>
        <end position="95"/>
    </location>
</feature>
<keyword evidence="6 7" id="KW-0472">Membrane</keyword>
<keyword evidence="4 7" id="KW-0812">Transmembrane</keyword>